<dbReference type="Gene3D" id="3.40.50.1110">
    <property type="entry name" value="SGNH hydrolase"/>
    <property type="match status" value="1"/>
</dbReference>
<name>A0ABU0JII9_9HYPH</name>
<dbReference type="Proteomes" id="UP001242480">
    <property type="component" value="Unassembled WGS sequence"/>
</dbReference>
<comment type="caution">
    <text evidence="1">The sequence shown here is derived from an EMBL/GenBank/DDBJ whole genome shotgun (WGS) entry which is preliminary data.</text>
</comment>
<proteinExistence type="predicted"/>
<keyword evidence="2" id="KW-1185">Reference proteome</keyword>
<dbReference type="RefSeq" id="WP_307283139.1">
    <property type="nucleotide sequence ID" value="NZ_JAUSVX010000020.1"/>
</dbReference>
<reference evidence="1 2" key="1">
    <citation type="submission" date="2023-07" db="EMBL/GenBank/DDBJ databases">
        <title>Genomic Encyclopedia of Type Strains, Phase IV (KMG-IV): sequencing the most valuable type-strain genomes for metagenomic binning, comparative biology and taxonomic classification.</title>
        <authorList>
            <person name="Goeker M."/>
        </authorList>
    </citation>
    <scope>NUCLEOTIDE SEQUENCE [LARGE SCALE GENOMIC DNA]</scope>
    <source>
        <strain evidence="1 2">DSM 19619</strain>
    </source>
</reference>
<dbReference type="InterPro" id="IPR001087">
    <property type="entry name" value="GDSL"/>
</dbReference>
<protein>
    <submittedName>
        <fullName evidence="1">Lysophospholipase L1-like esterase</fullName>
    </submittedName>
</protein>
<evidence type="ECO:0000313" key="1">
    <source>
        <dbReference type="EMBL" id="MDQ0474095.1"/>
    </source>
</evidence>
<dbReference type="CDD" id="cd01830">
    <property type="entry name" value="XynE_like"/>
    <property type="match status" value="1"/>
</dbReference>
<dbReference type="PANTHER" id="PTHR43784">
    <property type="entry name" value="GDSL-LIKE LIPASE/ACYLHYDROLASE, PUTATIVE (AFU_ORTHOLOGUE AFUA_2G00820)-RELATED"/>
    <property type="match status" value="1"/>
</dbReference>
<dbReference type="PANTHER" id="PTHR43784:SF2">
    <property type="entry name" value="GDSL-LIKE LIPASE_ACYLHYDROLASE, PUTATIVE (AFU_ORTHOLOGUE AFUA_2G00820)-RELATED"/>
    <property type="match status" value="1"/>
</dbReference>
<gene>
    <name evidence="1" type="ORF">QO011_007134</name>
</gene>
<organism evidence="1 2">
    <name type="scientific">Labrys wisconsinensis</name>
    <dbReference type="NCBI Taxonomy" id="425677"/>
    <lineage>
        <taxon>Bacteria</taxon>
        <taxon>Pseudomonadati</taxon>
        <taxon>Pseudomonadota</taxon>
        <taxon>Alphaproteobacteria</taxon>
        <taxon>Hyphomicrobiales</taxon>
        <taxon>Xanthobacteraceae</taxon>
        <taxon>Labrys</taxon>
    </lineage>
</organism>
<dbReference type="InterPro" id="IPR036514">
    <property type="entry name" value="SGNH_hydro_sf"/>
</dbReference>
<dbReference type="Pfam" id="PF00657">
    <property type="entry name" value="Lipase_GDSL"/>
    <property type="match status" value="1"/>
</dbReference>
<dbReference type="SUPFAM" id="SSF52266">
    <property type="entry name" value="SGNH hydrolase"/>
    <property type="match status" value="1"/>
</dbReference>
<evidence type="ECO:0000313" key="2">
    <source>
        <dbReference type="Proteomes" id="UP001242480"/>
    </source>
</evidence>
<accession>A0ABU0JII9</accession>
<dbReference type="EMBL" id="JAUSVX010000020">
    <property type="protein sequence ID" value="MDQ0474095.1"/>
    <property type="molecule type" value="Genomic_DNA"/>
</dbReference>
<dbReference type="InterPro" id="IPR053140">
    <property type="entry name" value="GDSL_Rv0518-like"/>
</dbReference>
<sequence>MRADWIATWAASPMNVWAADAVLPGFYNQTIREILRVSVGGRRVRVRISNEFGSAPIAIDAAGIALAGEDGAIQPLTARPLTFGGEAAARVPAGAPLLSDPVAIDVPPHGRLALSFFVEGPVPVQTHHYEAQQTAYISIPGNFVGAEALPVQQTTFSRYLASVVYVDAKATSRAIACFGDSITDGYGSQVDGDRRWPDILSDRFRSDPDTQDIAVLNLGIGGNRLLSNRRGAKALERFDRDVLSLPNLSHLVIMEGINDIGWPNTALAGPGDAVTAAQIIAAIKQVAARTEVAGARVVLGTLTPFEGTRSESPIGEFYTAEKERLRSAVNAWIRKSEGVHGVIDFDAAIRDPDRPTRILPAYDCGDHIHPSDAGYKAMAQAIDLALFKGGHI</sequence>